<evidence type="ECO:0000313" key="7">
    <source>
        <dbReference type="EMBL" id="VEL30203.1"/>
    </source>
</evidence>
<comment type="caution">
    <text evidence="7">The sequence shown here is derived from an EMBL/GenBank/DDBJ whole genome shotgun (WGS) entry which is preliminary data.</text>
</comment>
<dbReference type="SUPFAM" id="SSF52058">
    <property type="entry name" value="L domain-like"/>
    <property type="match status" value="1"/>
</dbReference>
<keyword evidence="2 6" id="KW-0812">Transmembrane</keyword>
<keyword evidence="8" id="KW-1185">Reference proteome</keyword>
<comment type="subcellular location">
    <subcellularLocation>
        <location evidence="1">Membrane</location>
        <topology evidence="1">Single-pass type I membrane protein</topology>
    </subcellularLocation>
</comment>
<dbReference type="Proteomes" id="UP000784294">
    <property type="component" value="Unassembled WGS sequence"/>
</dbReference>
<gene>
    <name evidence="7" type="ORF">PXEA_LOCUS23643</name>
</gene>
<dbReference type="PANTHER" id="PTHR45773">
    <property type="entry name" value="SLIT AND NTRK-LIKE PROTEIN 4-RELATED"/>
    <property type="match status" value="1"/>
</dbReference>
<evidence type="ECO:0008006" key="9">
    <source>
        <dbReference type="Google" id="ProtNLM"/>
    </source>
</evidence>
<evidence type="ECO:0000256" key="4">
    <source>
        <dbReference type="ARBA" id="ARBA00022989"/>
    </source>
</evidence>
<evidence type="ECO:0000313" key="8">
    <source>
        <dbReference type="Proteomes" id="UP000784294"/>
    </source>
</evidence>
<keyword evidence="3" id="KW-0732">Signal</keyword>
<keyword evidence="5 6" id="KW-0472">Membrane</keyword>
<feature type="transmembrane region" description="Helical" evidence="6">
    <location>
        <begin position="33"/>
        <end position="57"/>
    </location>
</feature>
<keyword evidence="4 6" id="KW-1133">Transmembrane helix</keyword>
<dbReference type="InterPro" id="IPR032675">
    <property type="entry name" value="LRR_dom_sf"/>
</dbReference>
<name>A0A3S5CL57_9PLAT</name>
<dbReference type="Gene3D" id="3.80.10.10">
    <property type="entry name" value="Ribonuclease Inhibitor"/>
    <property type="match status" value="1"/>
</dbReference>
<evidence type="ECO:0000256" key="3">
    <source>
        <dbReference type="ARBA" id="ARBA00022729"/>
    </source>
</evidence>
<sequence>MFLSSANHAPSRLVRPAPRRRGLAARVAATASAALRLAAVGVAFAFAVVGVALAVAVGMAEARRAGKEECRTSGQFVACVGVLLTDVELAKLPLESEVMLSRLTARLTTGEAEHPRDGSVVKLKIHDSEIDHIEAGYFARFSGHALQTLALVKLKGAYRLDNQSLAGLENSLLTLKLSDVRNVDFGVLARLARLHTLELNRLHLQSLPNSVARLLKTRQLTSLNLMHNRLAQLPWQLIADWLKSPESKHLQLEDNSWHCDCNLWPVRELIRPMEE</sequence>
<dbReference type="OrthoDB" id="72369at2759"/>
<dbReference type="EMBL" id="CAAALY010110362">
    <property type="protein sequence ID" value="VEL30203.1"/>
    <property type="molecule type" value="Genomic_DNA"/>
</dbReference>
<evidence type="ECO:0000256" key="6">
    <source>
        <dbReference type="SAM" id="Phobius"/>
    </source>
</evidence>
<evidence type="ECO:0000256" key="1">
    <source>
        <dbReference type="ARBA" id="ARBA00004479"/>
    </source>
</evidence>
<organism evidence="7 8">
    <name type="scientific">Protopolystoma xenopodis</name>
    <dbReference type="NCBI Taxonomy" id="117903"/>
    <lineage>
        <taxon>Eukaryota</taxon>
        <taxon>Metazoa</taxon>
        <taxon>Spiralia</taxon>
        <taxon>Lophotrochozoa</taxon>
        <taxon>Platyhelminthes</taxon>
        <taxon>Monogenea</taxon>
        <taxon>Polyopisthocotylea</taxon>
        <taxon>Polystomatidea</taxon>
        <taxon>Polystomatidae</taxon>
        <taxon>Protopolystoma</taxon>
    </lineage>
</organism>
<dbReference type="AlphaFoldDB" id="A0A3S5CL57"/>
<reference evidence="7" key="1">
    <citation type="submission" date="2018-11" db="EMBL/GenBank/DDBJ databases">
        <authorList>
            <consortium name="Pathogen Informatics"/>
        </authorList>
    </citation>
    <scope>NUCLEOTIDE SEQUENCE</scope>
</reference>
<dbReference type="GO" id="GO:0051965">
    <property type="term" value="P:positive regulation of synapse assembly"/>
    <property type="evidence" value="ECO:0007669"/>
    <property type="project" value="TreeGrafter"/>
</dbReference>
<dbReference type="PANTHER" id="PTHR45773:SF10">
    <property type="match status" value="1"/>
</dbReference>
<dbReference type="GO" id="GO:0007409">
    <property type="term" value="P:axonogenesis"/>
    <property type="evidence" value="ECO:0007669"/>
    <property type="project" value="TreeGrafter"/>
</dbReference>
<evidence type="ECO:0000256" key="5">
    <source>
        <dbReference type="ARBA" id="ARBA00023136"/>
    </source>
</evidence>
<protein>
    <recommendedName>
        <fullName evidence="9">LRRCT domain-containing protein</fullName>
    </recommendedName>
</protein>
<evidence type="ECO:0000256" key="2">
    <source>
        <dbReference type="ARBA" id="ARBA00022692"/>
    </source>
</evidence>
<proteinExistence type="predicted"/>
<dbReference type="GO" id="GO:0016020">
    <property type="term" value="C:membrane"/>
    <property type="evidence" value="ECO:0007669"/>
    <property type="project" value="UniProtKB-SubCell"/>
</dbReference>
<accession>A0A3S5CL57</accession>